<evidence type="ECO:0000313" key="9">
    <source>
        <dbReference type="Proteomes" id="UP000199651"/>
    </source>
</evidence>
<dbReference type="STRING" id="504798.SAMN05421871_11829"/>
<evidence type="ECO:0000256" key="3">
    <source>
        <dbReference type="ARBA" id="ARBA00022692"/>
    </source>
</evidence>
<keyword evidence="2" id="KW-1003">Cell membrane</keyword>
<gene>
    <name evidence="8" type="ORF">SAMN05192558_109175</name>
</gene>
<keyword evidence="9" id="KW-1185">Reference proteome</keyword>
<dbReference type="InterPro" id="IPR018076">
    <property type="entry name" value="T2SS_GspF_dom"/>
</dbReference>
<evidence type="ECO:0000256" key="5">
    <source>
        <dbReference type="ARBA" id="ARBA00023136"/>
    </source>
</evidence>
<dbReference type="PANTHER" id="PTHR35007:SF4">
    <property type="entry name" value="CONSERVED TRANSMEMBRANE PROTEIN-RELATED"/>
    <property type="match status" value="1"/>
</dbReference>
<organism evidence="8 9">
    <name type="scientific">Actinokineospora alba</name>
    <dbReference type="NCBI Taxonomy" id="504798"/>
    <lineage>
        <taxon>Bacteria</taxon>
        <taxon>Bacillati</taxon>
        <taxon>Actinomycetota</taxon>
        <taxon>Actinomycetes</taxon>
        <taxon>Pseudonocardiales</taxon>
        <taxon>Pseudonocardiaceae</taxon>
        <taxon>Actinokineospora</taxon>
    </lineage>
</organism>
<feature type="transmembrane region" description="Helical" evidence="6">
    <location>
        <begin position="231"/>
        <end position="254"/>
    </location>
</feature>
<comment type="subcellular location">
    <subcellularLocation>
        <location evidence="1">Cell membrane</location>
        <topology evidence="1">Multi-pass membrane protein</topology>
    </subcellularLocation>
</comment>
<evidence type="ECO:0000259" key="7">
    <source>
        <dbReference type="Pfam" id="PF00482"/>
    </source>
</evidence>
<keyword evidence="5 6" id="KW-0472">Membrane</keyword>
<evidence type="ECO:0000256" key="4">
    <source>
        <dbReference type="ARBA" id="ARBA00022989"/>
    </source>
</evidence>
<dbReference type="Proteomes" id="UP000199651">
    <property type="component" value="Unassembled WGS sequence"/>
</dbReference>
<keyword evidence="4 6" id="KW-1133">Transmembrane helix</keyword>
<evidence type="ECO:0000313" key="8">
    <source>
        <dbReference type="EMBL" id="SDP47056.1"/>
    </source>
</evidence>
<dbReference type="EMBL" id="FNJB01000009">
    <property type="protein sequence ID" value="SDP47056.1"/>
    <property type="molecule type" value="Genomic_DNA"/>
</dbReference>
<reference evidence="9" key="1">
    <citation type="submission" date="2016-10" db="EMBL/GenBank/DDBJ databases">
        <authorList>
            <person name="Varghese N."/>
            <person name="Submissions S."/>
        </authorList>
    </citation>
    <scope>NUCLEOTIDE SEQUENCE [LARGE SCALE GENOMIC DNA]</scope>
    <source>
        <strain evidence="9">IBRC-M 10655</strain>
    </source>
</reference>
<name>A0A1H0T0C4_9PSEU</name>
<dbReference type="AlphaFoldDB" id="A0A1H0T0C4"/>
<dbReference type="RefSeq" id="WP_091380025.1">
    <property type="nucleotide sequence ID" value="NZ_FNDV01000018.1"/>
</dbReference>
<accession>A0A1H0T0C4</accession>
<dbReference type="OrthoDB" id="3712305at2"/>
<evidence type="ECO:0000256" key="2">
    <source>
        <dbReference type="ARBA" id="ARBA00022475"/>
    </source>
</evidence>
<feature type="domain" description="Type II secretion system protein GspF" evidence="7">
    <location>
        <begin position="98"/>
        <end position="214"/>
    </location>
</feature>
<feature type="transmembrane region" description="Helical" evidence="6">
    <location>
        <begin position="200"/>
        <end position="219"/>
    </location>
</feature>
<protein>
    <submittedName>
        <fullName evidence="8">Tight adherence protein B</fullName>
    </submittedName>
</protein>
<dbReference type="PANTHER" id="PTHR35007">
    <property type="entry name" value="INTEGRAL MEMBRANE PROTEIN-RELATED"/>
    <property type="match status" value="1"/>
</dbReference>
<proteinExistence type="predicted"/>
<keyword evidence="3 6" id="KW-0812">Transmembrane</keyword>
<evidence type="ECO:0000256" key="6">
    <source>
        <dbReference type="SAM" id="Phobius"/>
    </source>
</evidence>
<feature type="transmembrane region" description="Helical" evidence="6">
    <location>
        <begin position="45"/>
        <end position="75"/>
    </location>
</feature>
<evidence type="ECO:0000256" key="1">
    <source>
        <dbReference type="ARBA" id="ARBA00004651"/>
    </source>
</evidence>
<sequence>MLIPPVLLLAAAVLAWPSDLASLRLRRLTTRPRSTLLRKPKHTSLLAALGAAVVCAAVVGPGSGIAVAMAVLTVGHQIRDRRRIRSGLAATAGLAEAIRSLVAELRAGAHPADAAEGAARDADPAVAATLRSAAAAVRLGGDIDGAFSATGPEAAVARAWRLATRHGLALADVLDAVRAELDHQVGFARQVIARMAGPRAGAMVLAGLPVIGLLLGQAMGAAPLTVLMDSFGGQVLLVVGVALECAGVLWSAWLTSRVIAR</sequence>
<dbReference type="GO" id="GO:0005886">
    <property type="term" value="C:plasma membrane"/>
    <property type="evidence" value="ECO:0007669"/>
    <property type="project" value="UniProtKB-SubCell"/>
</dbReference>
<dbReference type="Pfam" id="PF00482">
    <property type="entry name" value="T2SSF"/>
    <property type="match status" value="1"/>
</dbReference>